<evidence type="ECO:0000313" key="5">
    <source>
        <dbReference type="Proteomes" id="UP001445335"/>
    </source>
</evidence>
<gene>
    <name evidence="4" type="ORF">WJX81_001629</name>
</gene>
<dbReference type="PANTHER" id="PTHR15678:SF6">
    <property type="entry name" value="BRIDGE-LIKE LIPID TRANSFER PROTEIN FAMILY MEMBER 2"/>
    <property type="match status" value="1"/>
</dbReference>
<name>A0AAW1R1V5_9CHLO</name>
<dbReference type="PANTHER" id="PTHR15678">
    <property type="entry name" value="ANTIGEN MLAA-22-RELATED"/>
    <property type="match status" value="1"/>
</dbReference>
<keyword evidence="5" id="KW-1185">Reference proteome</keyword>
<evidence type="ECO:0000256" key="1">
    <source>
        <dbReference type="SAM" id="Coils"/>
    </source>
</evidence>
<reference evidence="4 5" key="1">
    <citation type="journal article" date="2024" name="Nat. Commun.">
        <title>Phylogenomics reveals the evolutionary origins of lichenization in chlorophyte algae.</title>
        <authorList>
            <person name="Puginier C."/>
            <person name="Libourel C."/>
            <person name="Otte J."/>
            <person name="Skaloud P."/>
            <person name="Haon M."/>
            <person name="Grisel S."/>
            <person name="Petersen M."/>
            <person name="Berrin J.G."/>
            <person name="Delaux P.M."/>
            <person name="Dal Grande F."/>
            <person name="Keller J."/>
        </authorList>
    </citation>
    <scope>NUCLEOTIDE SEQUENCE [LARGE SCALE GENOMIC DNA]</scope>
    <source>
        <strain evidence="4 5">SAG 245.80</strain>
    </source>
</reference>
<keyword evidence="3" id="KW-0472">Membrane</keyword>
<proteinExistence type="predicted"/>
<protein>
    <recommendedName>
        <fullName evidence="6">FMP27 GFWDK domain-containing protein</fullName>
    </recommendedName>
</protein>
<comment type="caution">
    <text evidence="4">The sequence shown here is derived from an EMBL/GenBank/DDBJ whole genome shotgun (WGS) entry which is preliminary data.</text>
</comment>
<dbReference type="InterPro" id="IPR045167">
    <property type="entry name" value="Hobbit"/>
</dbReference>
<feature type="transmembrane region" description="Helical" evidence="3">
    <location>
        <begin position="135"/>
        <end position="157"/>
    </location>
</feature>
<keyword evidence="3" id="KW-0812">Transmembrane</keyword>
<feature type="compositionally biased region" description="Basic residues" evidence="2">
    <location>
        <begin position="1725"/>
        <end position="1740"/>
    </location>
</feature>
<accession>A0AAW1R1V5</accession>
<keyword evidence="1" id="KW-0175">Coiled coil</keyword>
<feature type="region of interest" description="Disordered" evidence="2">
    <location>
        <begin position="938"/>
        <end position="963"/>
    </location>
</feature>
<feature type="coiled-coil region" evidence="1">
    <location>
        <begin position="1359"/>
        <end position="1386"/>
    </location>
</feature>
<organism evidence="4 5">
    <name type="scientific">Elliptochloris bilobata</name>
    <dbReference type="NCBI Taxonomy" id="381761"/>
    <lineage>
        <taxon>Eukaryota</taxon>
        <taxon>Viridiplantae</taxon>
        <taxon>Chlorophyta</taxon>
        <taxon>core chlorophytes</taxon>
        <taxon>Trebouxiophyceae</taxon>
        <taxon>Trebouxiophyceae incertae sedis</taxon>
        <taxon>Elliptochloris clade</taxon>
        <taxon>Elliptochloris</taxon>
    </lineage>
</organism>
<feature type="compositionally biased region" description="Low complexity" evidence="2">
    <location>
        <begin position="1675"/>
        <end position="1699"/>
    </location>
</feature>
<evidence type="ECO:0000313" key="4">
    <source>
        <dbReference type="EMBL" id="KAK9827699.1"/>
    </source>
</evidence>
<dbReference type="EMBL" id="JALJOU010000055">
    <property type="protein sequence ID" value="KAK9827699.1"/>
    <property type="molecule type" value="Genomic_DNA"/>
</dbReference>
<feature type="region of interest" description="Disordered" evidence="2">
    <location>
        <begin position="281"/>
        <end position="304"/>
    </location>
</feature>
<sequence>MEVELEPVLLAALYLATKRCLGLLIGVLARKRRLSLRVSYVGFFVVRGFHVQLDRGPIAHVWVEEVSLRRAGSFRKAVDGGPRTWDLRGVQLPLAVSGIVVQLRTLPHAAGKLPALPGAGRGGAKQRWPRLPQRFVGLGLRLVAAALHVLAALLPILPLRLKRVTIVCEATGAALEVGGVELAWRSAQLSSQLHAELCVDPIRVYVPVPAASAAGSGGRDGALSGNGSVRETLLAMDEVTAGVDLLITGGNVPLRCESAAVRVGALSLTAAAPLLPALAQLRHGPPPHISNPGDKPQPNRGAQGPPVWLLPAHLEICLPLWEAALQLGGLSRLAVLPAGGAPALQFGLASAEAHAASAEGGAAGGGGGGGRGAQRVLPFRCGGLSFQGAEVELVDSPAQLQGEARLVGLALPALDAQLLASLASSGAGAAEALAAEAAREYWRQCEQAGKNHSGALMHVELEEVEALLVLCGEEPAAEAAALAHIAAVDPPSAGVALTQVKQVRVDALLRNASVRFCGGGAPIAAAAEVRVSGLVAVARQATAPAQTYGRAIAVGRLRSVRVALPAKHARPLVKAFTDLRVAAADVSSTYGVGLEPTIALLAQAGKRLSPTDPDRARAGGASLPWWDLLRLIWRGRLALEARRAEFTLGVTHLPDIGEGAERLHVAAKLVRVRISHGAPLGVAALGVASHGYRGAGLDEAPGALLALPLASFPAGLALIQPTWHLCSGRSADAHHLYPAPGAMPAGARQPPVDPTHEYTSVGLDMTLQIHAGAAAAVAPHVAESGLAPPAHLRMPGKRGTFFARLDPRRPATPGLPKLLRQFDVAVAAAPLEVAYHPPDAGSLAAGLALVAARARYTGRLLLNRPAPGAVLPGASAIARKREAARTTTATLLTDVAADDLRLLFGGGSGPATGSAPQAATAGDPLLALLHCTSPGSPNPNLALGGAPPPFSHQNSLSSDEVRLPGACSGPEAAAPVLAIAAVAVREARRDPRVDAPTDDELKPLGVVVDDCRVLVDLDGRNATWVAVAQLTSAFKMPARWRRPAPHPGAQGADPSPAAGAAATGRASAAQELHGFGPGGETGAAGRRGGRLGRHSSMPVSPSLEGGGELLRMLLQQNESQDEEGGTAEGGGTGGAAAVGEATAAEAVAAMLGGQQDPAEERRQTRALEAKVLAAGTVRYEVEVNGLQVYLTAGTAPGRILLAAARAQLGGRALPASRQVVMTFDMHEVQGHVAQTDIDPGAAPEWLRVADSQLLPSPTAGITLRRVFNPFSWELRRFTAMPAEALAAATTPPASPAMRRSSSGCGAHEVAGEEVRLRVPDIEVAMESREFEILQDAITHVCLAPAPPVELIGREEALLHEAESEEVAAARDAFAALRRQLVSLRAETLAAVVGGSPLAVRRISGARRLAPASVSASRRPSTELLEVFTAASSCDEPVALSSGAQSPGVGWRPAGVGAALQEQFAALALGAGSPAAGGGLAARWGAEQAAGAALALAAARAQLAGLKAAARRTAQDDPRAGRAAGGARFGLEVDGVRWALCRGRAPFAEMALAGVELRNARNADSSGSSRLVIQTAEVLDATGGTPATAFTPAGAVLTLWHPDETWRRDPLLRVNAVLGVPTASHTVYEHLELSVHPLGVHLHEALATSFWDYFFPKEEPSRRQEAWVRSVEPRLARAAGRRGSTASLADPEAAPDASHPVSPPPPDVRALSPPPGERPASADSHRRSRARVAGGVHHHLVKQISVPAASISVHRKASSTEEAGAHGGSGGGATAAERRAERRRRERAAAAGRRALFAHVRLNRVHCRATYQGKPLSFTDFKLLLDRRVYERLEGRWRDLLNRLKWDTIKSAVKSVAGLQGRKFKELLEGFDGEAAEGARGAQAPLLAWLSGLTRKGRPEEDLDEETLRARQKERLLFGKKHVARNAAASAAATSAAIVGSQPGHSACSEHWQRCFAYMDGAWR</sequence>
<evidence type="ECO:0000256" key="3">
    <source>
        <dbReference type="SAM" id="Phobius"/>
    </source>
</evidence>
<evidence type="ECO:0000256" key="2">
    <source>
        <dbReference type="SAM" id="MobiDB-lite"/>
    </source>
</evidence>
<feature type="compositionally biased region" description="Gly residues" evidence="2">
    <location>
        <begin position="1075"/>
        <end position="1086"/>
    </location>
</feature>
<feature type="transmembrane region" description="Helical" evidence="3">
    <location>
        <begin position="12"/>
        <end position="29"/>
    </location>
</feature>
<dbReference type="Proteomes" id="UP001445335">
    <property type="component" value="Unassembled WGS sequence"/>
</dbReference>
<dbReference type="Pfam" id="PF10344">
    <property type="entry name" value="Hobbit"/>
    <property type="match status" value="2"/>
</dbReference>
<keyword evidence="3" id="KW-1133">Transmembrane helix</keyword>
<feature type="compositionally biased region" description="Low complexity" evidence="2">
    <location>
        <begin position="1047"/>
        <end position="1069"/>
    </location>
</feature>
<feature type="region of interest" description="Disordered" evidence="2">
    <location>
        <begin position="1674"/>
        <end position="1784"/>
    </location>
</feature>
<evidence type="ECO:0008006" key="6">
    <source>
        <dbReference type="Google" id="ProtNLM"/>
    </source>
</evidence>
<feature type="compositionally biased region" description="Pro residues" evidence="2">
    <location>
        <begin position="1700"/>
        <end position="1716"/>
    </location>
</feature>
<feature type="region of interest" description="Disordered" evidence="2">
    <location>
        <begin position="1038"/>
        <end position="1105"/>
    </location>
</feature>